<protein>
    <recommendedName>
        <fullName evidence="2">Zinc-ribbon 15 domain-containing protein</fullName>
    </recommendedName>
</protein>
<evidence type="ECO:0000259" key="2">
    <source>
        <dbReference type="Pfam" id="PF17032"/>
    </source>
</evidence>
<dbReference type="InterPro" id="IPR031493">
    <property type="entry name" value="Zinc_ribbon_15"/>
</dbReference>
<feature type="compositionally biased region" description="Polar residues" evidence="1">
    <location>
        <begin position="141"/>
        <end position="166"/>
    </location>
</feature>
<dbReference type="FunCoup" id="F0ZCL9">
    <property type="interactions" value="398"/>
</dbReference>
<dbReference type="eggNOG" id="ENOG502RI1D">
    <property type="taxonomic scope" value="Eukaryota"/>
</dbReference>
<evidence type="ECO:0000256" key="1">
    <source>
        <dbReference type="SAM" id="MobiDB-lite"/>
    </source>
</evidence>
<dbReference type="PANTHER" id="PTHR28139">
    <property type="entry name" value="UPF0768 PROTEIN YBL029C-A"/>
    <property type="match status" value="1"/>
</dbReference>
<proteinExistence type="predicted"/>
<keyword evidence="4" id="KW-1185">Reference proteome</keyword>
<dbReference type="InParanoid" id="F0ZCL9"/>
<accession>F0ZCL9</accession>
<feature type="compositionally biased region" description="Low complexity" evidence="1">
    <location>
        <begin position="115"/>
        <end position="140"/>
    </location>
</feature>
<dbReference type="AlphaFoldDB" id="F0ZCL9"/>
<dbReference type="Proteomes" id="UP000001064">
    <property type="component" value="Unassembled WGS sequence"/>
</dbReference>
<dbReference type="KEGG" id="dpp:DICPUDRAFT_76106"/>
<dbReference type="PANTHER" id="PTHR28139:SF1">
    <property type="entry name" value="UPF0768 PROTEIN YBL029C-A"/>
    <property type="match status" value="1"/>
</dbReference>
<dbReference type="OrthoDB" id="5545479at2759"/>
<feature type="compositionally biased region" description="Basic residues" evidence="1">
    <location>
        <begin position="94"/>
        <end position="104"/>
    </location>
</feature>
<evidence type="ECO:0000313" key="3">
    <source>
        <dbReference type="EMBL" id="EGC38293.1"/>
    </source>
</evidence>
<dbReference type="VEuPathDB" id="AmoebaDB:DICPUDRAFT_76106"/>
<sequence>MWIPIIIPFGTRLKSKVCDNKKRICINCKNSGVQLLKNDEWFHLFFVPLVKINKGQEYLHCPTCGATWPYVPEEHYANFNNPEEDVQFESANKKDKKRWGKKHKYDGPPKPQPQPQQQQYPQQQQQQYPNYDQQQYAPQQMSQEHYQQQPMYFNSEEQQKFFNENQPIGPPDRNYNAPKNDFTLEKNTQNK</sequence>
<gene>
    <name evidence="3" type="ORF">DICPUDRAFT_76106</name>
</gene>
<organism evidence="3 4">
    <name type="scientific">Dictyostelium purpureum</name>
    <name type="common">Slime mold</name>
    <dbReference type="NCBI Taxonomy" id="5786"/>
    <lineage>
        <taxon>Eukaryota</taxon>
        <taxon>Amoebozoa</taxon>
        <taxon>Evosea</taxon>
        <taxon>Eumycetozoa</taxon>
        <taxon>Dictyostelia</taxon>
        <taxon>Dictyosteliales</taxon>
        <taxon>Dictyosteliaceae</taxon>
        <taxon>Dictyostelium</taxon>
    </lineage>
</organism>
<reference evidence="4" key="1">
    <citation type="journal article" date="2011" name="Genome Biol.">
        <title>Comparative genomics of the social amoebae Dictyostelium discoideum and Dictyostelium purpureum.</title>
        <authorList>
            <consortium name="US DOE Joint Genome Institute (JGI-PGF)"/>
            <person name="Sucgang R."/>
            <person name="Kuo A."/>
            <person name="Tian X."/>
            <person name="Salerno W."/>
            <person name="Parikh A."/>
            <person name="Feasley C.L."/>
            <person name="Dalin E."/>
            <person name="Tu H."/>
            <person name="Huang E."/>
            <person name="Barry K."/>
            <person name="Lindquist E."/>
            <person name="Shapiro H."/>
            <person name="Bruce D."/>
            <person name="Schmutz J."/>
            <person name="Salamov A."/>
            <person name="Fey P."/>
            <person name="Gaudet P."/>
            <person name="Anjard C."/>
            <person name="Babu M.M."/>
            <person name="Basu S."/>
            <person name="Bushmanova Y."/>
            <person name="van der Wel H."/>
            <person name="Katoh-Kurasawa M."/>
            <person name="Dinh C."/>
            <person name="Coutinho P.M."/>
            <person name="Saito T."/>
            <person name="Elias M."/>
            <person name="Schaap P."/>
            <person name="Kay R.R."/>
            <person name="Henrissat B."/>
            <person name="Eichinger L."/>
            <person name="Rivero F."/>
            <person name="Putnam N.H."/>
            <person name="West C.M."/>
            <person name="Loomis W.F."/>
            <person name="Chisholm R.L."/>
            <person name="Shaulsky G."/>
            <person name="Strassmann J.E."/>
            <person name="Queller D.C."/>
            <person name="Kuspa A."/>
            <person name="Grigoriev I.V."/>
        </authorList>
    </citation>
    <scope>NUCLEOTIDE SEQUENCE [LARGE SCALE GENOMIC DNA]</scope>
    <source>
        <strain evidence="4">QSDP1</strain>
    </source>
</reference>
<dbReference type="RefSeq" id="XP_003285154.1">
    <property type="nucleotide sequence ID" value="XM_003285106.1"/>
</dbReference>
<dbReference type="EMBL" id="GL870979">
    <property type="protein sequence ID" value="EGC38293.1"/>
    <property type="molecule type" value="Genomic_DNA"/>
</dbReference>
<dbReference type="Pfam" id="PF17032">
    <property type="entry name" value="Zn_ribbon_15"/>
    <property type="match status" value="1"/>
</dbReference>
<evidence type="ECO:0000313" key="4">
    <source>
        <dbReference type="Proteomes" id="UP000001064"/>
    </source>
</evidence>
<feature type="region of interest" description="Disordered" evidence="1">
    <location>
        <begin position="89"/>
        <end position="191"/>
    </location>
</feature>
<dbReference type="GeneID" id="10502294"/>
<name>F0ZCL9_DICPU</name>
<dbReference type="OMA" id="KNDEWFH"/>
<feature type="domain" description="Zinc-ribbon 15" evidence="2">
    <location>
        <begin position="24"/>
        <end position="69"/>
    </location>
</feature>